<reference evidence="2 3" key="1">
    <citation type="submission" date="2024-09" db="EMBL/GenBank/DDBJ databases">
        <title>Chromosome-scale assembly of Riccia sorocarpa.</title>
        <authorList>
            <person name="Paukszto L."/>
        </authorList>
    </citation>
    <scope>NUCLEOTIDE SEQUENCE [LARGE SCALE GENOMIC DNA]</scope>
    <source>
        <strain evidence="2">LP-2024</strain>
        <tissue evidence="2">Aerial parts of the thallus</tissue>
    </source>
</reference>
<evidence type="ECO:0000313" key="2">
    <source>
        <dbReference type="EMBL" id="KAL3702124.1"/>
    </source>
</evidence>
<dbReference type="AlphaFoldDB" id="A0ABD3IKT3"/>
<feature type="compositionally biased region" description="Basic residues" evidence="1">
    <location>
        <begin position="445"/>
        <end position="455"/>
    </location>
</feature>
<dbReference type="PANTHER" id="PTHR33977">
    <property type="entry name" value="ZINC ION BINDING PROTEIN"/>
    <property type="match status" value="1"/>
</dbReference>
<evidence type="ECO:0008006" key="4">
    <source>
        <dbReference type="Google" id="ProtNLM"/>
    </source>
</evidence>
<comment type="caution">
    <text evidence="2">The sequence shown here is derived from an EMBL/GenBank/DDBJ whole genome shotgun (WGS) entry which is preliminary data.</text>
</comment>
<evidence type="ECO:0000313" key="3">
    <source>
        <dbReference type="Proteomes" id="UP001633002"/>
    </source>
</evidence>
<keyword evidence="3" id="KW-1185">Reference proteome</keyword>
<dbReference type="Proteomes" id="UP001633002">
    <property type="component" value="Unassembled WGS sequence"/>
</dbReference>
<dbReference type="PANTHER" id="PTHR33977:SF1">
    <property type="entry name" value="ZINC ION BINDING PROTEIN"/>
    <property type="match status" value="1"/>
</dbReference>
<organism evidence="2 3">
    <name type="scientific">Riccia sorocarpa</name>
    <dbReference type="NCBI Taxonomy" id="122646"/>
    <lineage>
        <taxon>Eukaryota</taxon>
        <taxon>Viridiplantae</taxon>
        <taxon>Streptophyta</taxon>
        <taxon>Embryophyta</taxon>
        <taxon>Marchantiophyta</taxon>
        <taxon>Marchantiopsida</taxon>
        <taxon>Marchantiidae</taxon>
        <taxon>Marchantiales</taxon>
        <taxon>Ricciaceae</taxon>
        <taxon>Riccia</taxon>
    </lineage>
</organism>
<feature type="compositionally biased region" description="Polar residues" evidence="1">
    <location>
        <begin position="432"/>
        <end position="441"/>
    </location>
</feature>
<dbReference type="EMBL" id="JBJQOH010000001">
    <property type="protein sequence ID" value="KAL3702124.1"/>
    <property type="molecule type" value="Genomic_DNA"/>
</dbReference>
<sequence>MAVSLKDVLNVQQSMRRYDPGHSADDAVATRNWTRLHPEMVVFYQERSQIQSKPFTLGWQTPWMLAKLVTLGHGSTVSMDATFGTNKYGFQLFTVLCFNAFQNDIPCLWILMERHEAADLVAVLSKVKERVNAYRLETLKTPDLWHPNWFLVDDAKEENIALRYVPVNLCLWHVRRAWLKKLHSLVKDPFQKAEMNRSLGQIIYCGIVDDKMPSYAGWISEVELLHRLGTKWGTNYGGVENIRTEWMNDGDDDCDLTQPVADLDIPAIAVSSESEDESDCVIVEVLGNSSTTTPSIRPLAHFEREVRKMYASVSHSTYLCSQAYEFLLQAVNHTHDLKATYEVHDIGKEDAGLCRQFIPVQGNDRTLKRKTDFLDKFHMKRRTQARNNTKTSNEWSEIDNDSKFQKMPSQNMSIQQTLDKVTHDVLDLNQSFTENSQSQTGGRHVISKTKGGRRSIQRKPLEVENLPPVVLVIE</sequence>
<proteinExistence type="predicted"/>
<protein>
    <recommendedName>
        <fullName evidence="4">MULE transposase domain-containing protein</fullName>
    </recommendedName>
</protein>
<gene>
    <name evidence="2" type="ORF">R1sor_020146</name>
</gene>
<feature type="region of interest" description="Disordered" evidence="1">
    <location>
        <begin position="432"/>
        <end position="455"/>
    </location>
</feature>
<accession>A0ABD3IKT3</accession>
<name>A0ABD3IKT3_9MARC</name>
<evidence type="ECO:0000256" key="1">
    <source>
        <dbReference type="SAM" id="MobiDB-lite"/>
    </source>
</evidence>